<sequence>MKGSFPAKCAGFGQLTTRVQGGQGKMFELRNTNRVPSNARSSMHSNVSSNWNGFRKLLGLSSTTTLVMCTFAIVAGCANVRVCLGKSVSRRRGCENLLAASGLAVAPSDAGVDRWCVSRCRWTSGVMEVAIIVLPQ</sequence>
<dbReference type="EMBL" id="AXCN02002334">
    <property type="status" value="NOT_ANNOTATED_CDS"/>
    <property type="molecule type" value="Genomic_DNA"/>
</dbReference>
<feature type="transmembrane region" description="Helical" evidence="1">
    <location>
        <begin position="57"/>
        <end position="82"/>
    </location>
</feature>
<accession>A0A182QJD9</accession>
<dbReference type="EMBL" id="AXCN02002333">
    <property type="status" value="NOT_ANNOTATED_CDS"/>
    <property type="molecule type" value="Genomic_DNA"/>
</dbReference>
<evidence type="ECO:0000256" key="1">
    <source>
        <dbReference type="SAM" id="Phobius"/>
    </source>
</evidence>
<keyword evidence="1" id="KW-0812">Transmembrane</keyword>
<dbReference type="Proteomes" id="UP000075886">
    <property type="component" value="Unassembled WGS sequence"/>
</dbReference>
<organism evidence="2 3">
    <name type="scientific">Anopheles farauti</name>
    <dbReference type="NCBI Taxonomy" id="69004"/>
    <lineage>
        <taxon>Eukaryota</taxon>
        <taxon>Metazoa</taxon>
        <taxon>Ecdysozoa</taxon>
        <taxon>Arthropoda</taxon>
        <taxon>Hexapoda</taxon>
        <taxon>Insecta</taxon>
        <taxon>Pterygota</taxon>
        <taxon>Neoptera</taxon>
        <taxon>Endopterygota</taxon>
        <taxon>Diptera</taxon>
        <taxon>Nematocera</taxon>
        <taxon>Culicoidea</taxon>
        <taxon>Culicidae</taxon>
        <taxon>Anophelinae</taxon>
        <taxon>Anopheles</taxon>
    </lineage>
</organism>
<dbReference type="AlphaFoldDB" id="A0A182QJD9"/>
<reference evidence="3" key="1">
    <citation type="submission" date="2014-01" db="EMBL/GenBank/DDBJ databases">
        <title>The Genome Sequence of Anopheles farauti FAR1 (V2).</title>
        <authorList>
            <consortium name="The Broad Institute Genomics Platform"/>
            <person name="Neafsey D.E."/>
            <person name="Besansky N."/>
            <person name="Howell P."/>
            <person name="Walton C."/>
            <person name="Young S.K."/>
            <person name="Zeng Q."/>
            <person name="Gargeya S."/>
            <person name="Fitzgerald M."/>
            <person name="Haas B."/>
            <person name="Abouelleil A."/>
            <person name="Allen A.W."/>
            <person name="Alvarado L."/>
            <person name="Arachchi H.M."/>
            <person name="Berlin A.M."/>
            <person name="Chapman S.B."/>
            <person name="Gainer-Dewar J."/>
            <person name="Goldberg J."/>
            <person name="Griggs A."/>
            <person name="Gujja S."/>
            <person name="Hansen M."/>
            <person name="Howarth C."/>
            <person name="Imamovic A."/>
            <person name="Ireland A."/>
            <person name="Larimer J."/>
            <person name="McCowan C."/>
            <person name="Murphy C."/>
            <person name="Pearson M."/>
            <person name="Poon T.W."/>
            <person name="Priest M."/>
            <person name="Roberts A."/>
            <person name="Saif S."/>
            <person name="Shea T."/>
            <person name="Sisk P."/>
            <person name="Sykes S."/>
            <person name="Wortman J."/>
            <person name="Nusbaum C."/>
            <person name="Birren B."/>
        </authorList>
    </citation>
    <scope>NUCLEOTIDE SEQUENCE [LARGE SCALE GENOMIC DNA]</scope>
    <source>
        <strain evidence="3">FAR1</strain>
    </source>
</reference>
<keyword evidence="3" id="KW-1185">Reference proteome</keyword>
<keyword evidence="1" id="KW-1133">Transmembrane helix</keyword>
<evidence type="ECO:0000313" key="3">
    <source>
        <dbReference type="Proteomes" id="UP000075886"/>
    </source>
</evidence>
<dbReference type="EnsemblMetazoa" id="AFAF011418-RA">
    <property type="protein sequence ID" value="AFAF011418-PA"/>
    <property type="gene ID" value="AFAF011418"/>
</dbReference>
<name>A0A182QJD9_9DIPT</name>
<protein>
    <submittedName>
        <fullName evidence="2">Uncharacterized protein</fullName>
    </submittedName>
</protein>
<reference evidence="2" key="2">
    <citation type="submission" date="2020-05" db="UniProtKB">
        <authorList>
            <consortium name="EnsemblMetazoa"/>
        </authorList>
    </citation>
    <scope>IDENTIFICATION</scope>
    <source>
        <strain evidence="2">FAR1</strain>
    </source>
</reference>
<dbReference type="VEuPathDB" id="VectorBase:AFAF011418"/>
<keyword evidence="1" id="KW-0472">Membrane</keyword>
<evidence type="ECO:0000313" key="2">
    <source>
        <dbReference type="EnsemblMetazoa" id="AFAF011418-PA"/>
    </source>
</evidence>
<proteinExistence type="predicted"/>